<reference evidence="2 3" key="1">
    <citation type="submission" date="2024-01" db="EMBL/GenBank/DDBJ databases">
        <title>Multi-omics insights into the function and evolution of sodium benzoate biodegradation pathways in Benzoatithermus flavus gen. nov., sp. nov. from hot spring.</title>
        <authorList>
            <person name="Hu C.-J."/>
            <person name="Li W.-J."/>
        </authorList>
    </citation>
    <scope>NUCLEOTIDE SEQUENCE [LARGE SCALE GENOMIC DNA]</scope>
    <source>
        <strain evidence="2 3">SYSU G07066</strain>
    </source>
</reference>
<feature type="domain" description="Helix-turn-helix" evidence="1">
    <location>
        <begin position="132"/>
        <end position="179"/>
    </location>
</feature>
<evidence type="ECO:0000313" key="3">
    <source>
        <dbReference type="Proteomes" id="UP001375743"/>
    </source>
</evidence>
<evidence type="ECO:0000259" key="1">
    <source>
        <dbReference type="Pfam" id="PF12728"/>
    </source>
</evidence>
<protein>
    <submittedName>
        <fullName evidence="2">Helix-turn-helix domain-containing protein</fullName>
    </submittedName>
</protein>
<dbReference type="Proteomes" id="UP001375743">
    <property type="component" value="Unassembled WGS sequence"/>
</dbReference>
<gene>
    <name evidence="2" type="ORF">U1T56_21810</name>
</gene>
<proteinExistence type="predicted"/>
<dbReference type="Pfam" id="PF12728">
    <property type="entry name" value="HTH_17"/>
    <property type="match status" value="1"/>
</dbReference>
<accession>A0ABU8XZM4</accession>
<dbReference type="NCBIfam" id="TIGR01764">
    <property type="entry name" value="excise"/>
    <property type="match status" value="1"/>
</dbReference>
<name>A0ABU8XZM4_9PROT</name>
<keyword evidence="3" id="KW-1185">Reference proteome</keyword>
<comment type="caution">
    <text evidence="2">The sequence shown here is derived from an EMBL/GenBank/DDBJ whole genome shotgun (WGS) entry which is preliminary data.</text>
</comment>
<dbReference type="EMBL" id="JBBLZC010000035">
    <property type="protein sequence ID" value="MEK0085799.1"/>
    <property type="molecule type" value="Genomic_DNA"/>
</dbReference>
<sequence>MNALFGRGAKVAAGCLQASRTACARLEYFECFAHFGYAPSRKMSQDEAAMSALSPARPLPTAEEAALSRESSRVLSTCLQTRAETLQIDIVDDKGAARRVRIPVSALWLLVEVPTEIGESKAVSIIPIHAELTTQEAADVLNVSRPFLVQLLERGEIPFHKVGTHRCVRYQDVIAYKERIDAERRKALDALAEQAQALKMGYA</sequence>
<dbReference type="InterPro" id="IPR041657">
    <property type="entry name" value="HTH_17"/>
</dbReference>
<organism evidence="2 3">
    <name type="scientific">Benzoatithermus flavus</name>
    <dbReference type="NCBI Taxonomy" id="3108223"/>
    <lineage>
        <taxon>Bacteria</taxon>
        <taxon>Pseudomonadati</taxon>
        <taxon>Pseudomonadota</taxon>
        <taxon>Alphaproteobacteria</taxon>
        <taxon>Geminicoccales</taxon>
        <taxon>Geminicoccaceae</taxon>
        <taxon>Benzoatithermus</taxon>
    </lineage>
</organism>
<dbReference type="InterPro" id="IPR010093">
    <property type="entry name" value="SinI_DNA-bd"/>
</dbReference>
<evidence type="ECO:0000313" key="2">
    <source>
        <dbReference type="EMBL" id="MEK0085799.1"/>
    </source>
</evidence>